<evidence type="ECO:0000313" key="1">
    <source>
        <dbReference type="EMBL" id="ETJ40148.1"/>
    </source>
</evidence>
<accession>W1YC67</accession>
<feature type="non-terminal residue" evidence="1">
    <location>
        <position position="1"/>
    </location>
</feature>
<proteinExistence type="predicted"/>
<sequence>SPNIINSAVAIVVLTGKLKVVAINWSVAINAAGTAAYKIKGRNLPLGPIFFRESSKNPVSISVNAVKNFATR</sequence>
<comment type="caution">
    <text evidence="1">The sequence shown here is derived from an EMBL/GenBank/DDBJ whole genome shotgun (WGS) entry which is preliminary data.</text>
</comment>
<reference evidence="1" key="1">
    <citation type="submission" date="2013-12" db="EMBL/GenBank/DDBJ databases">
        <title>A Varibaculum cambriense genome reconstructed from a premature infant gut community with otherwise low bacterial novelty that shifts toward anaerobic metabolism during the third week of life.</title>
        <authorList>
            <person name="Brown C.T."/>
            <person name="Sharon I."/>
            <person name="Thomas B.C."/>
            <person name="Castelle C.J."/>
            <person name="Morowitz M.J."/>
            <person name="Banfield J.F."/>
        </authorList>
    </citation>
    <scope>NUCLEOTIDE SEQUENCE</scope>
</reference>
<name>W1YC67_9ZZZZ</name>
<dbReference type="EMBL" id="AZMM01005949">
    <property type="protein sequence ID" value="ETJ40148.1"/>
    <property type="molecule type" value="Genomic_DNA"/>
</dbReference>
<protein>
    <submittedName>
        <fullName evidence="1">Uncharacterized protein</fullName>
    </submittedName>
</protein>
<organism evidence="1">
    <name type="scientific">human gut metagenome</name>
    <dbReference type="NCBI Taxonomy" id="408170"/>
    <lineage>
        <taxon>unclassified sequences</taxon>
        <taxon>metagenomes</taxon>
        <taxon>organismal metagenomes</taxon>
    </lineage>
</organism>
<dbReference type="AlphaFoldDB" id="W1YC67"/>
<gene>
    <name evidence="1" type="ORF">Q604_UNBC05949G0001</name>
</gene>
<feature type="non-terminal residue" evidence="1">
    <location>
        <position position="72"/>
    </location>
</feature>